<keyword evidence="3" id="KW-1003">Cell membrane</keyword>
<feature type="region of interest" description="Disordered" evidence="7">
    <location>
        <begin position="728"/>
        <end position="747"/>
    </location>
</feature>
<evidence type="ECO:0000313" key="10">
    <source>
        <dbReference type="EMBL" id="MBB1062396.1"/>
    </source>
</evidence>
<evidence type="ECO:0000256" key="4">
    <source>
        <dbReference type="ARBA" id="ARBA00022692"/>
    </source>
</evidence>
<dbReference type="PANTHER" id="PTHR37937:SF1">
    <property type="entry name" value="CONJUGATIVE TRANSFER: DNA TRANSPORT"/>
    <property type="match status" value="1"/>
</dbReference>
<comment type="similarity">
    <text evidence="2">Belongs to the VirD4/TraG family.</text>
</comment>
<gene>
    <name evidence="11" type="ORF">H5R63_00520</name>
    <name evidence="10" type="ORF">H5R64_01030</name>
</gene>
<dbReference type="GO" id="GO:0005886">
    <property type="term" value="C:plasma membrane"/>
    <property type="evidence" value="ECO:0007669"/>
    <property type="project" value="UniProtKB-SubCell"/>
</dbReference>
<protein>
    <submittedName>
        <fullName evidence="11">Type IV secretory system conjugative DNA transfer family protein</fullName>
    </submittedName>
</protein>
<dbReference type="PANTHER" id="PTHR37937">
    <property type="entry name" value="CONJUGATIVE TRANSFER: DNA TRANSPORT"/>
    <property type="match status" value="1"/>
</dbReference>
<name>A0A7W3TXZ2_9LACO</name>
<evidence type="ECO:0000256" key="7">
    <source>
        <dbReference type="SAM" id="MobiDB-lite"/>
    </source>
</evidence>
<dbReference type="NCBIfam" id="NF045973">
    <property type="entry name" value="conju_CD1115"/>
    <property type="match status" value="1"/>
</dbReference>
<dbReference type="Proteomes" id="UP000544052">
    <property type="component" value="Unassembled WGS sequence"/>
</dbReference>
<feature type="region of interest" description="Disordered" evidence="7">
    <location>
        <begin position="844"/>
        <end position="882"/>
    </location>
</feature>
<evidence type="ECO:0000256" key="6">
    <source>
        <dbReference type="ARBA" id="ARBA00023136"/>
    </source>
</evidence>
<keyword evidence="4 8" id="KW-0812">Transmembrane</keyword>
<dbReference type="Pfam" id="PF02534">
    <property type="entry name" value="T4SS-DNA_transf"/>
    <property type="match status" value="1"/>
</dbReference>
<dbReference type="RefSeq" id="WP_182580043.1">
    <property type="nucleotide sequence ID" value="NZ_JACIUY010000011.1"/>
</dbReference>
<evidence type="ECO:0000313" key="11">
    <source>
        <dbReference type="EMBL" id="MBB1085302.1"/>
    </source>
</evidence>
<dbReference type="InterPro" id="IPR032689">
    <property type="entry name" value="TraG-D_C"/>
</dbReference>
<feature type="transmembrane region" description="Helical" evidence="8">
    <location>
        <begin position="20"/>
        <end position="53"/>
    </location>
</feature>
<feature type="domain" description="TraD/TraG TraM recognition site" evidence="9">
    <location>
        <begin position="645"/>
        <end position="761"/>
    </location>
</feature>
<dbReference type="AlphaFoldDB" id="A0A7W3TXZ2"/>
<comment type="caution">
    <text evidence="11">The sequence shown here is derived from an EMBL/GenBank/DDBJ whole genome shotgun (WGS) entry which is preliminary data.</text>
</comment>
<organism evidence="11 12">
    <name type="scientific">Limosilactobacillus fastidiosus</name>
    <dbReference type="NCBI Taxonomy" id="2759855"/>
    <lineage>
        <taxon>Bacteria</taxon>
        <taxon>Bacillati</taxon>
        <taxon>Bacillota</taxon>
        <taxon>Bacilli</taxon>
        <taxon>Lactobacillales</taxon>
        <taxon>Lactobacillaceae</taxon>
        <taxon>Limosilactobacillus</taxon>
    </lineage>
</organism>
<keyword evidence="5 8" id="KW-1133">Transmembrane helix</keyword>
<dbReference type="InterPro" id="IPR051539">
    <property type="entry name" value="T4SS-coupling_protein"/>
</dbReference>
<dbReference type="Pfam" id="PF12696">
    <property type="entry name" value="TraG-D_C"/>
    <property type="match status" value="1"/>
</dbReference>
<keyword evidence="6 8" id="KW-0472">Membrane</keyword>
<evidence type="ECO:0000256" key="1">
    <source>
        <dbReference type="ARBA" id="ARBA00004651"/>
    </source>
</evidence>
<sequence length="985" mass="112162">MILHHDYDKERQRKEEKPHFLGSPGGLVFMYLITIVISSIVMCWLTGVLGGVWTFFQDPVTKNGLHGLFLGQTNATYGNELDQATSISNLGNFAIAKQFPVIFLVLEITFIIFWSRPILRIHARWRPRQANQYGNDRLTSEPEILRQYPMIADRDLEFPGYGGVPVAHFQPWSIFIKYHPVLFVRDYLKPWLSHTTKVTKGFYAIDQTTVNTLGIGTTRSGKDETEVTPLIDILSRAAKKCSMAIFDPKTETLAKTYLNLKKRGYEIAVLNVSDTNYSMSYNPLQAVINYAKDGYYDEAQEAINSLATTIYADPNAKDKFWQESSINLLSSLVLALIDHAERNNRNWKEITMDNVIHMMTDLGGKEVLINKEGQIIPGKDDDLPEVDDDKPIAKKPMLVMYFTKLRQLQSSSYSRWRQMALDSFAQSKFSGDETQGNIYSSAIGPIKIYLQTSIGRLTSLNTLDFERLGFPRRLKLVFPKEYRFSTAIIKITDSTGKVIETNNCSVDKLCHLDYAVREKLPENFKIGVSFNFRRNKTVIMNDSVTFAGRKVFKRKGLARNNYVVDEYSHKPVLSRVSLSVANNQLHGELIKTEFDYSEAPVALFMVTPPNNPSYNQIPAFAVDQIFNALWKMAEKNGRKLVTRTHIIGNEFGNIPTINKMETKISIGLSAGILFDIFVQNLEQLEDHYSKSQAETIKSNCANWLYILTNSDKTAQTISTLAGKRTVDVTSNSSKRGDSQSGNVSSSYISQPILSPTELTNFMGGEMLTLRTTYRQDQKDHSIMAYPIFAHGVTKMPFIHKFLQDEYNDGQTVADIGIKAPHRNLDLDKIRINYDDAYLQLISTDTDDDTEANEESGSFAPSESESKTETGESQKNVNANVSDASFQISQETTKIDDESEDKPIFDEFILDNHRFLTDINALIYSYLKDVPPSEVRQEFFNRTYDFWRDPKHNDWEYLRELFAGNSELYNSLREVINQKINNLMKG</sequence>
<keyword evidence="13" id="KW-1185">Reference proteome</keyword>
<feature type="compositionally biased region" description="Polar residues" evidence="7">
    <location>
        <begin position="873"/>
        <end position="882"/>
    </location>
</feature>
<evidence type="ECO:0000256" key="8">
    <source>
        <dbReference type="SAM" id="Phobius"/>
    </source>
</evidence>
<evidence type="ECO:0000256" key="2">
    <source>
        <dbReference type="ARBA" id="ARBA00008806"/>
    </source>
</evidence>
<evidence type="ECO:0000313" key="13">
    <source>
        <dbReference type="Proteomes" id="UP000544052"/>
    </source>
</evidence>
<dbReference type="SUPFAM" id="SSF52540">
    <property type="entry name" value="P-loop containing nucleoside triphosphate hydrolases"/>
    <property type="match status" value="1"/>
</dbReference>
<dbReference type="EMBL" id="JACIUZ010000015">
    <property type="protein sequence ID" value="MBB1062396.1"/>
    <property type="molecule type" value="Genomic_DNA"/>
</dbReference>
<dbReference type="Proteomes" id="UP000518255">
    <property type="component" value="Unassembled WGS sequence"/>
</dbReference>
<dbReference type="CDD" id="cd01127">
    <property type="entry name" value="TrwB_TraG_TraD_VirD4"/>
    <property type="match status" value="1"/>
</dbReference>
<dbReference type="EMBL" id="JACIUY010000011">
    <property type="protein sequence ID" value="MBB1085302.1"/>
    <property type="molecule type" value="Genomic_DNA"/>
</dbReference>
<reference evidence="12 13" key="1">
    <citation type="submission" date="2020-07" db="EMBL/GenBank/DDBJ databases">
        <title>Description of Limosilactobacillus balticus sp. nov., Limosilactobacillus agrestis sp. nov., Limosilactobacillus albertensis sp. nov., Limosilactobacillus rudii sp. nov., Limosilactobacillus fastidiosus sp. nov., five novel Limosilactobacillus species isolated from the vertebrate gastrointestinal tract, and proposal of 6 subspecies of Limosilactobacillus reuteri adapted to the gastrointestinal tract of specific vertebrate hosts.</title>
        <authorList>
            <person name="Li F."/>
            <person name="Cheng C."/>
            <person name="Zheng J."/>
            <person name="Quevedo R.M."/>
            <person name="Li J."/>
            <person name="Roos S."/>
            <person name="Gaenzle M.G."/>
            <person name="Walter J."/>
        </authorList>
    </citation>
    <scope>NUCLEOTIDE SEQUENCE [LARGE SCALE GENOMIC DNA]</scope>
    <source>
        <strain evidence="11 12">WF-MA3-C</strain>
        <strain evidence="10 13">WF-MO7-1</strain>
    </source>
</reference>
<evidence type="ECO:0000259" key="9">
    <source>
        <dbReference type="Pfam" id="PF12696"/>
    </source>
</evidence>
<accession>A0A7W3TXZ2</accession>
<dbReference type="InterPro" id="IPR027417">
    <property type="entry name" value="P-loop_NTPase"/>
</dbReference>
<dbReference type="Gene3D" id="3.40.50.300">
    <property type="entry name" value="P-loop containing nucleotide triphosphate hydrolases"/>
    <property type="match status" value="1"/>
</dbReference>
<dbReference type="InterPro" id="IPR003688">
    <property type="entry name" value="TraG/VirD4"/>
</dbReference>
<evidence type="ECO:0000313" key="12">
    <source>
        <dbReference type="Proteomes" id="UP000518255"/>
    </source>
</evidence>
<evidence type="ECO:0000256" key="5">
    <source>
        <dbReference type="ARBA" id="ARBA00022989"/>
    </source>
</evidence>
<proteinExistence type="inferred from homology"/>
<feature type="transmembrane region" description="Helical" evidence="8">
    <location>
        <begin position="99"/>
        <end position="119"/>
    </location>
</feature>
<feature type="compositionally biased region" description="Acidic residues" evidence="7">
    <location>
        <begin position="844"/>
        <end position="853"/>
    </location>
</feature>
<comment type="subcellular location">
    <subcellularLocation>
        <location evidence="1">Cell membrane</location>
        <topology evidence="1">Multi-pass membrane protein</topology>
    </subcellularLocation>
</comment>
<evidence type="ECO:0000256" key="3">
    <source>
        <dbReference type="ARBA" id="ARBA00022475"/>
    </source>
</evidence>